<keyword evidence="8 26" id="KW-0808">Transferase</keyword>
<evidence type="ECO:0000256" key="25">
    <source>
        <dbReference type="PIRSR" id="PIRSR607754-3"/>
    </source>
</evidence>
<evidence type="ECO:0000256" key="15">
    <source>
        <dbReference type="ARBA" id="ARBA00023157"/>
    </source>
</evidence>
<proteinExistence type="inferred from homology"/>
<dbReference type="UniPathway" id="UPA00378"/>
<evidence type="ECO:0000256" key="7">
    <source>
        <dbReference type="ARBA" id="ARBA00022676"/>
    </source>
</evidence>
<evidence type="ECO:0000313" key="26">
    <source>
        <dbReference type="EMBL" id="RWS25329.1"/>
    </source>
</evidence>
<evidence type="ECO:0000256" key="11">
    <source>
        <dbReference type="ARBA" id="ARBA00022968"/>
    </source>
</evidence>
<evidence type="ECO:0000256" key="13">
    <source>
        <dbReference type="ARBA" id="ARBA00023034"/>
    </source>
</evidence>
<evidence type="ECO:0000256" key="4">
    <source>
        <dbReference type="ARBA" id="ARBA00011011"/>
    </source>
</evidence>
<dbReference type="Pfam" id="PF05060">
    <property type="entry name" value="MGAT2"/>
    <property type="match status" value="1"/>
</dbReference>
<keyword evidence="11" id="KW-0735">Signal-anchor</keyword>
<evidence type="ECO:0000256" key="19">
    <source>
        <dbReference type="ARBA" id="ARBA00031203"/>
    </source>
</evidence>
<comment type="subcellular location">
    <subcellularLocation>
        <location evidence="2">Golgi apparatus membrane</location>
        <topology evidence="2">Single-pass type II membrane protein</topology>
    </subcellularLocation>
</comment>
<comment type="pathway">
    <text evidence="3">Protein modification; protein glycosylation.</text>
</comment>
<comment type="similarity">
    <text evidence="4">Belongs to the glycosyltransferase 16 (GT16) protein family.</text>
</comment>
<evidence type="ECO:0000256" key="21">
    <source>
        <dbReference type="ARBA" id="ARBA00032915"/>
    </source>
</evidence>
<organism evidence="26 27">
    <name type="scientific">Leptotrombidium deliense</name>
    <dbReference type="NCBI Taxonomy" id="299467"/>
    <lineage>
        <taxon>Eukaryota</taxon>
        <taxon>Metazoa</taxon>
        <taxon>Ecdysozoa</taxon>
        <taxon>Arthropoda</taxon>
        <taxon>Chelicerata</taxon>
        <taxon>Arachnida</taxon>
        <taxon>Acari</taxon>
        <taxon>Acariformes</taxon>
        <taxon>Trombidiformes</taxon>
        <taxon>Prostigmata</taxon>
        <taxon>Anystina</taxon>
        <taxon>Parasitengona</taxon>
        <taxon>Trombiculoidea</taxon>
        <taxon>Trombiculidae</taxon>
        <taxon>Leptotrombidium</taxon>
    </lineage>
</organism>
<evidence type="ECO:0000256" key="23">
    <source>
        <dbReference type="PIRSR" id="PIRSR607754-1"/>
    </source>
</evidence>
<keyword evidence="9" id="KW-0812">Transmembrane</keyword>
<reference evidence="26 27" key="1">
    <citation type="journal article" date="2018" name="Gigascience">
        <title>Genomes of trombidid mites reveal novel predicted allergens and laterally-transferred genes associated with secondary metabolism.</title>
        <authorList>
            <person name="Dong X."/>
            <person name="Chaisiri K."/>
            <person name="Xia D."/>
            <person name="Armstrong S.D."/>
            <person name="Fang Y."/>
            <person name="Donnelly M.J."/>
            <person name="Kadowaki T."/>
            <person name="McGarry J.W."/>
            <person name="Darby A.C."/>
            <person name="Makepeace B.L."/>
        </authorList>
    </citation>
    <scope>NUCLEOTIDE SEQUENCE [LARGE SCALE GENOMIC DNA]</scope>
    <source>
        <strain evidence="26">UoL-UT</strain>
    </source>
</reference>
<feature type="disulfide bond" evidence="25">
    <location>
        <begin position="133"/>
        <end position="146"/>
    </location>
</feature>
<evidence type="ECO:0000256" key="10">
    <source>
        <dbReference type="ARBA" id="ARBA00022723"/>
    </source>
</evidence>
<protein>
    <recommendedName>
        <fullName evidence="6">Alpha-1,6-mannosyl-glycoprotein 2-beta-N-acetylglucosaminyltransferase</fullName>
        <ecNumber evidence="5">2.4.1.143</ecNumber>
    </recommendedName>
    <alternativeName>
        <fullName evidence="21">Beta-1,2-N-acetylglucosaminyltransferase II</fullName>
    </alternativeName>
    <alternativeName>
        <fullName evidence="20">GlcNAc-T II</fullName>
    </alternativeName>
    <alternativeName>
        <fullName evidence="19">Mannoside acetylglucosaminyltransferase 2</fullName>
    </alternativeName>
    <alternativeName>
        <fullName evidence="18">N-glycosyl-oligosaccharide-glycoprotein N-acetylglucosaminyltransferase II</fullName>
    </alternativeName>
</protein>
<comment type="cofactor">
    <cofactor evidence="1 24">
        <name>Mn(2+)</name>
        <dbReference type="ChEBI" id="CHEBI:29035"/>
    </cofactor>
</comment>
<gene>
    <name evidence="26" type="ORF">B4U80_13094</name>
</gene>
<keyword evidence="17 24" id="KW-0464">Manganese</keyword>
<feature type="binding site" evidence="24">
    <location>
        <position position="197"/>
    </location>
    <ligand>
        <name>Mn(2+)</name>
        <dbReference type="ChEBI" id="CHEBI:29035"/>
    </ligand>
</feature>
<dbReference type="Gene3D" id="3.90.550.10">
    <property type="entry name" value="Spore Coat Polysaccharide Biosynthesis Protein SpsA, Chain A"/>
    <property type="match status" value="1"/>
</dbReference>
<keyword evidence="27" id="KW-1185">Reference proteome</keyword>
<evidence type="ECO:0000256" key="6">
    <source>
        <dbReference type="ARBA" id="ARBA00014817"/>
    </source>
</evidence>
<feature type="binding site" evidence="24">
    <location>
        <position position="302"/>
    </location>
    <ligand>
        <name>Mn(2+)</name>
        <dbReference type="ChEBI" id="CHEBI:29035"/>
    </ligand>
</feature>
<feature type="binding site" evidence="23">
    <location>
        <begin position="63"/>
        <end position="67"/>
    </location>
    <ligand>
        <name>substrate</name>
    </ligand>
</feature>
<comment type="caution">
    <text evidence="26">The sequence shown here is derived from an EMBL/GenBank/DDBJ whole genome shotgun (WGS) entry which is preliminary data.</text>
</comment>
<evidence type="ECO:0000256" key="22">
    <source>
        <dbReference type="ARBA" id="ARBA00093257"/>
    </source>
</evidence>
<dbReference type="GO" id="GO:0009312">
    <property type="term" value="P:oligosaccharide biosynthetic process"/>
    <property type="evidence" value="ECO:0007669"/>
    <property type="project" value="InterPro"/>
</dbReference>
<evidence type="ECO:0000256" key="5">
    <source>
        <dbReference type="ARBA" id="ARBA00012613"/>
    </source>
</evidence>
<evidence type="ECO:0000256" key="24">
    <source>
        <dbReference type="PIRSR" id="PIRSR607754-2"/>
    </source>
</evidence>
<evidence type="ECO:0000256" key="20">
    <source>
        <dbReference type="ARBA" id="ARBA00032552"/>
    </source>
</evidence>
<dbReference type="EC" id="2.4.1.143" evidence="5"/>
<evidence type="ECO:0000313" key="27">
    <source>
        <dbReference type="Proteomes" id="UP000288716"/>
    </source>
</evidence>
<dbReference type="AlphaFoldDB" id="A0A443SCS2"/>
<evidence type="ECO:0000256" key="3">
    <source>
        <dbReference type="ARBA" id="ARBA00004922"/>
    </source>
</evidence>
<feature type="binding site" evidence="23">
    <location>
        <position position="94"/>
    </location>
    <ligand>
        <name>substrate</name>
    </ligand>
</feature>
<keyword evidence="13" id="KW-0333">Golgi apparatus</keyword>
<keyword evidence="15 25" id="KW-1015">Disulfide bond</keyword>
<dbReference type="EMBL" id="NCKV01003826">
    <property type="protein sequence ID" value="RWS25329.1"/>
    <property type="molecule type" value="Genomic_DNA"/>
</dbReference>
<feature type="disulfide bond" evidence="25">
    <location>
        <begin position="267"/>
        <end position="366"/>
    </location>
</feature>
<evidence type="ECO:0000256" key="18">
    <source>
        <dbReference type="ARBA" id="ARBA00029663"/>
    </source>
</evidence>
<evidence type="ECO:0000256" key="12">
    <source>
        <dbReference type="ARBA" id="ARBA00022989"/>
    </source>
</evidence>
<evidence type="ECO:0000256" key="17">
    <source>
        <dbReference type="ARBA" id="ARBA00023211"/>
    </source>
</evidence>
<dbReference type="GO" id="GO:0046872">
    <property type="term" value="F:metal ion binding"/>
    <property type="evidence" value="ECO:0007669"/>
    <property type="project" value="UniProtKB-KW"/>
</dbReference>
<dbReference type="Proteomes" id="UP000288716">
    <property type="component" value="Unassembled WGS sequence"/>
</dbReference>
<keyword evidence="10 24" id="KW-0479">Metal-binding</keyword>
<evidence type="ECO:0000256" key="14">
    <source>
        <dbReference type="ARBA" id="ARBA00023136"/>
    </source>
</evidence>
<dbReference type="GO" id="GO:0000139">
    <property type="term" value="C:Golgi membrane"/>
    <property type="evidence" value="ECO:0007669"/>
    <property type="project" value="UniProtKB-SubCell"/>
</dbReference>
<evidence type="ECO:0000256" key="8">
    <source>
        <dbReference type="ARBA" id="ARBA00022679"/>
    </source>
</evidence>
<feature type="binding site" evidence="23">
    <location>
        <position position="228"/>
    </location>
    <ligand>
        <name>substrate</name>
    </ligand>
</feature>
<name>A0A443SCS2_9ACAR</name>
<keyword evidence="14" id="KW-0472">Membrane</keyword>
<keyword evidence="7 26" id="KW-0328">Glycosyltransferase</keyword>
<dbReference type="SUPFAM" id="SSF53448">
    <property type="entry name" value="Nucleotide-diphospho-sugar transferases"/>
    <property type="match status" value="1"/>
</dbReference>
<evidence type="ECO:0000256" key="9">
    <source>
        <dbReference type="ARBA" id="ARBA00022692"/>
    </source>
</evidence>
<dbReference type="GO" id="GO:0008455">
    <property type="term" value="F:alpha-1,6-mannosylglycoprotein 2-beta-N-acetylglucosaminyltransferase activity"/>
    <property type="evidence" value="ECO:0007669"/>
    <property type="project" value="UniProtKB-EC"/>
</dbReference>
<keyword evidence="16" id="KW-0325">Glycoprotein</keyword>
<dbReference type="OrthoDB" id="6019616at2759"/>
<dbReference type="STRING" id="299467.A0A443SCS2"/>
<feature type="binding site" evidence="23">
    <location>
        <begin position="165"/>
        <end position="169"/>
    </location>
    <ligand>
        <name>substrate</name>
    </ligand>
</feature>
<dbReference type="VEuPathDB" id="VectorBase:LDEU006710"/>
<dbReference type="PANTHER" id="PTHR12871">
    <property type="entry name" value="BETA-1,2-N-ACETYLGLUCOSAMINYLTRANSFERASE II"/>
    <property type="match status" value="1"/>
</dbReference>
<dbReference type="InterPro" id="IPR029044">
    <property type="entry name" value="Nucleotide-diphossugar_trans"/>
</dbReference>
<dbReference type="InterPro" id="IPR007754">
    <property type="entry name" value="GlcNAc_II"/>
</dbReference>
<dbReference type="PANTHER" id="PTHR12871:SF0">
    <property type="entry name" value="ALPHA-1,6-MANNOSYL-GLYCOPROTEIN 2-BETA-N-ACETYLGLUCOSAMINYLTRANSFERASE"/>
    <property type="match status" value="1"/>
</dbReference>
<keyword evidence="12" id="KW-1133">Transmembrane helix</keyword>
<sequence>MNENDFWRKYRKLFLSYHLNQVNEWESVDELREIITKINERQLIRHEVKFGAITNNDDIFVIQVHNRSDYLKILIDSLGDVRGIEKALLIFSHDLFEPKINEIIRNITFCKVMQIFFPFSKQLYPDSFPGDECIVEQGNTTRSVNCTESQYTNSAVKIRDAKYQQIKHHWFWKLNYVFEGLRVTRNFTGYLTFLEDDYFLLADSIYVLKALKSNCGNCDMLSLGKRLRNFSTIYTSILLSTVPDDVSTISINRHFFLKFKNYSKQFCAYNDYNHDWSMKYIFLNRMNSIPVSLTAQASRVYHIGDCGFHYQEEDCFESFRSVQEIVNTCGSFFFPESFSVTRCEDCEINFGGPYGGWNDARDHSLCLSFTNYGSHNFTLPA</sequence>
<evidence type="ECO:0000256" key="1">
    <source>
        <dbReference type="ARBA" id="ARBA00001936"/>
    </source>
</evidence>
<accession>A0A443SCS2</accession>
<evidence type="ECO:0000256" key="16">
    <source>
        <dbReference type="ARBA" id="ARBA00023180"/>
    </source>
</evidence>
<feature type="disulfide bond" evidence="25">
    <location>
        <begin position="215"/>
        <end position="218"/>
    </location>
</feature>
<comment type="catalytic activity">
    <reaction evidence="22">
        <text>an N(4)-{beta-D-GlcNAc-(1-&gt;2)-alpha-D-Man-(1-&gt;3)-[alpha-D-Man-(1-&gt;6)]-beta-D-Man-(1-&gt;4)-beta-D-GlcNAc-(1-&gt;4)-beta-D-GlcNAc}-L-asparaginyl-[protein] + UDP-N-acetyl-alpha-D-glucosamine = N(4)-{beta-D-GlcNAc-(1-&gt;2)-alpha-D-Man-(1-&gt;3)-[beta-D-GlcNAc-(1-&gt;2)-alpha-D-Man-(1-&gt;6)]-beta-D-Man-(1-&gt;4)-beta-D-GlcNAc-(1-&gt;4)-beta-D-GlcNAc}-L-asparaginyl-[protein] + UDP + H(+)</text>
        <dbReference type="Rhea" id="RHEA:12941"/>
        <dbReference type="Rhea" id="RHEA-COMP:13526"/>
        <dbReference type="Rhea" id="RHEA-COMP:14369"/>
        <dbReference type="ChEBI" id="CHEBI:15378"/>
        <dbReference type="ChEBI" id="CHEBI:57705"/>
        <dbReference type="ChEBI" id="CHEBI:58223"/>
        <dbReference type="ChEBI" id="CHEBI:60615"/>
        <dbReference type="ChEBI" id="CHEBI:60651"/>
        <dbReference type="EC" id="2.4.1.143"/>
    </reaction>
</comment>
<dbReference type="GO" id="GO:0005795">
    <property type="term" value="C:Golgi stack"/>
    <property type="evidence" value="ECO:0007669"/>
    <property type="project" value="InterPro"/>
</dbReference>
<dbReference type="GO" id="GO:0006487">
    <property type="term" value="P:protein N-linked glycosylation"/>
    <property type="evidence" value="ECO:0007669"/>
    <property type="project" value="TreeGrafter"/>
</dbReference>
<evidence type="ECO:0000256" key="2">
    <source>
        <dbReference type="ARBA" id="ARBA00004323"/>
    </source>
</evidence>